<sequence>VPQLQPKHDSAPGEAMKERPFATGSGSVSGNAAEDTNLKPADDDVDQRVEAFLANFRQQMRLQRQESLLRQQRATLNALLSSTVCPALPCPSPALPSPPALPSLPCPCPVWPPCPCPCPCPPALPCPAPLPLPQKM</sequence>
<proteinExistence type="predicted"/>
<reference evidence="2" key="1">
    <citation type="submission" date="2024-03" db="EMBL/GenBank/DDBJ databases">
        <authorList>
            <consortium name="ELIXIR-Norway"/>
            <consortium name="Elixir Norway"/>
        </authorList>
    </citation>
    <scope>NUCLEOTIDE SEQUENCE</scope>
</reference>
<feature type="non-terminal residue" evidence="2">
    <location>
        <position position="136"/>
    </location>
</feature>
<accession>A0ABP1AJK6</accession>
<gene>
    <name evidence="2" type="ORF">CSSPJE1EN2_LOCUS5658</name>
</gene>
<dbReference type="Pfam" id="PF05553">
    <property type="entry name" value="DUF761"/>
    <property type="match status" value="1"/>
</dbReference>
<dbReference type="EMBL" id="OZ023714">
    <property type="protein sequence ID" value="CAK9862663.1"/>
    <property type="molecule type" value="Genomic_DNA"/>
</dbReference>
<dbReference type="Proteomes" id="UP001497522">
    <property type="component" value="Chromosome 13"/>
</dbReference>
<evidence type="ECO:0000313" key="3">
    <source>
        <dbReference type="Proteomes" id="UP001497522"/>
    </source>
</evidence>
<feature type="region of interest" description="Disordered" evidence="1">
    <location>
        <begin position="1"/>
        <end position="44"/>
    </location>
</feature>
<evidence type="ECO:0000313" key="2">
    <source>
        <dbReference type="EMBL" id="CAK9862663.1"/>
    </source>
</evidence>
<feature type="non-terminal residue" evidence="2">
    <location>
        <position position="1"/>
    </location>
</feature>
<dbReference type="PANTHER" id="PTHR33098">
    <property type="entry name" value="COTTON FIBER (DUF761)"/>
    <property type="match status" value="1"/>
</dbReference>
<dbReference type="InterPro" id="IPR008480">
    <property type="entry name" value="DUF761_pln"/>
</dbReference>
<dbReference type="PANTHER" id="PTHR33098:SF53">
    <property type="entry name" value="OS05G0540900 PROTEIN"/>
    <property type="match status" value="1"/>
</dbReference>
<keyword evidence="3" id="KW-1185">Reference proteome</keyword>
<evidence type="ECO:0000256" key="1">
    <source>
        <dbReference type="SAM" id="MobiDB-lite"/>
    </source>
</evidence>
<protein>
    <submittedName>
        <fullName evidence="2">Uncharacterized protein</fullName>
    </submittedName>
</protein>
<feature type="compositionally biased region" description="Basic and acidic residues" evidence="1">
    <location>
        <begin position="1"/>
        <end position="20"/>
    </location>
</feature>
<name>A0ABP1AJK6_9BRYO</name>
<organism evidence="2 3">
    <name type="scientific">Sphagnum jensenii</name>
    <dbReference type="NCBI Taxonomy" id="128206"/>
    <lineage>
        <taxon>Eukaryota</taxon>
        <taxon>Viridiplantae</taxon>
        <taxon>Streptophyta</taxon>
        <taxon>Embryophyta</taxon>
        <taxon>Bryophyta</taxon>
        <taxon>Sphagnophytina</taxon>
        <taxon>Sphagnopsida</taxon>
        <taxon>Sphagnales</taxon>
        <taxon>Sphagnaceae</taxon>
        <taxon>Sphagnum</taxon>
    </lineage>
</organism>